<dbReference type="Gene3D" id="2.170.16.10">
    <property type="entry name" value="Hedgehog/Intein (Hint) domain"/>
    <property type="match status" value="1"/>
</dbReference>
<dbReference type="InterPro" id="IPR003587">
    <property type="entry name" value="Hint_dom_N"/>
</dbReference>
<evidence type="ECO:0000259" key="3">
    <source>
        <dbReference type="SMART" id="SM00306"/>
    </source>
</evidence>
<organism evidence="4 5">
    <name type="scientific">Raphidocelis subcapitata</name>
    <dbReference type="NCBI Taxonomy" id="307507"/>
    <lineage>
        <taxon>Eukaryota</taxon>
        <taxon>Viridiplantae</taxon>
        <taxon>Chlorophyta</taxon>
        <taxon>core chlorophytes</taxon>
        <taxon>Chlorophyceae</taxon>
        <taxon>CS clade</taxon>
        <taxon>Sphaeropleales</taxon>
        <taxon>Selenastraceae</taxon>
        <taxon>Raphidocelis</taxon>
    </lineage>
</organism>
<name>A0A2V0NVE9_9CHLO</name>
<feature type="domain" description="Hint" evidence="3">
    <location>
        <begin position="302"/>
        <end position="417"/>
    </location>
</feature>
<accession>A0A2V0NVE9</accession>
<dbReference type="STRING" id="307507.A0A2V0NVE9"/>
<dbReference type="InterPro" id="IPR036844">
    <property type="entry name" value="Hint_dom_sf"/>
</dbReference>
<keyword evidence="5" id="KW-1185">Reference proteome</keyword>
<evidence type="ECO:0000313" key="5">
    <source>
        <dbReference type="Proteomes" id="UP000247498"/>
    </source>
</evidence>
<evidence type="ECO:0000256" key="1">
    <source>
        <dbReference type="SAM" id="Phobius"/>
    </source>
</evidence>
<evidence type="ECO:0000256" key="2">
    <source>
        <dbReference type="SAM" id="SignalP"/>
    </source>
</evidence>
<reference evidence="4 5" key="1">
    <citation type="journal article" date="2018" name="Sci. Rep.">
        <title>Raphidocelis subcapitata (=Pseudokirchneriella subcapitata) provides an insight into genome evolution and environmental adaptations in the Sphaeropleales.</title>
        <authorList>
            <person name="Suzuki S."/>
            <person name="Yamaguchi H."/>
            <person name="Nakajima N."/>
            <person name="Kawachi M."/>
        </authorList>
    </citation>
    <scope>NUCLEOTIDE SEQUENCE [LARGE SCALE GENOMIC DNA]</scope>
    <source>
        <strain evidence="4 5">NIES-35</strain>
    </source>
</reference>
<dbReference type="Proteomes" id="UP000247498">
    <property type="component" value="Unassembled WGS sequence"/>
</dbReference>
<dbReference type="InterPro" id="IPR052140">
    <property type="entry name" value="Dev_Signal_Hedgehog-like"/>
</dbReference>
<gene>
    <name evidence="4" type="ORF">Rsub_01696</name>
</gene>
<feature type="chain" id="PRO_5015880625" description="Hint domain-containing protein" evidence="2">
    <location>
        <begin position="28"/>
        <end position="556"/>
    </location>
</feature>
<dbReference type="AlphaFoldDB" id="A0A2V0NVE9"/>
<proteinExistence type="predicted"/>
<dbReference type="PANTHER" id="PTHR46706:SF12">
    <property type="entry name" value="PROTEIN QUA-1-RELATED"/>
    <property type="match status" value="1"/>
</dbReference>
<dbReference type="Pfam" id="PF01079">
    <property type="entry name" value="Hint"/>
    <property type="match status" value="1"/>
</dbReference>
<dbReference type="InParanoid" id="A0A2V0NVE9"/>
<dbReference type="SUPFAM" id="SSF51294">
    <property type="entry name" value="Hedgehog/intein (Hint) domain"/>
    <property type="match status" value="1"/>
</dbReference>
<keyword evidence="1" id="KW-0812">Transmembrane</keyword>
<feature type="signal peptide" evidence="2">
    <location>
        <begin position="1"/>
        <end position="27"/>
    </location>
</feature>
<sequence length="556" mass="56595">MNRESWSPSCLLAVFLALLLSAPTARAAMGAGECLSRLADAADSCSSSLNDAIKIAYGRLDKLLATRGSSAFRADEQRFFALAVGYSQSAVKPPGSCCSAAAAVFAKQFQSECACLDDVSRHTRFIDRELFDFFYLFLKSSCGYTDDAATKWSSCGVTEAGFVERAASSVFSAKETLLGEGGPGAVASSAAASAAASLGRRLKWVDFSPVEEWAKRTIDDKGGLLASAPAPAPQCSARDGATPVAQNTASAPFYFLCPASAGTCVDGQCAFGRTAAVGKGEWASCAPLSNCGGGKGAADGGSGCFPARATVQLPGGRTKRMEELRVGDRVLALASDGTLKYEDVYFFGHRDAASDAAFVRLGLDGGAALELTPDHFVPVLRAGAAAPASGGVAEAMRGARMTYARDVKPGDTLLVTAGPGALRAAAVRSASAVARRGLFNPYTLGGTIVVDGVLASAHSGWLVDGAAAALGASHALPAFFQGLFAPLRLLYAAVGPEAMQAFGDALASAALRLEAALLARPLAPASAAPTAAAALAAALGGAAAVLKRRRAAQHSA</sequence>
<dbReference type="GO" id="GO:0016540">
    <property type="term" value="P:protein autoprocessing"/>
    <property type="evidence" value="ECO:0007669"/>
    <property type="project" value="InterPro"/>
</dbReference>
<dbReference type="PROSITE" id="PS50817">
    <property type="entry name" value="INTEIN_N_TER"/>
    <property type="match status" value="1"/>
</dbReference>
<feature type="transmembrane region" description="Helical" evidence="1">
    <location>
        <begin position="527"/>
        <end position="546"/>
    </location>
</feature>
<dbReference type="OrthoDB" id="411926at2759"/>
<dbReference type="PANTHER" id="PTHR46706">
    <property type="entry name" value="PROTEIN QUA-1-RELATED"/>
    <property type="match status" value="1"/>
</dbReference>
<dbReference type="InterPro" id="IPR006141">
    <property type="entry name" value="Intein_N"/>
</dbReference>
<keyword evidence="2" id="KW-0732">Signal</keyword>
<dbReference type="CDD" id="cd00081">
    <property type="entry name" value="Hint"/>
    <property type="match status" value="1"/>
</dbReference>
<comment type="caution">
    <text evidence="4">The sequence shown here is derived from an EMBL/GenBank/DDBJ whole genome shotgun (WGS) entry which is preliminary data.</text>
</comment>
<dbReference type="EMBL" id="BDRX01000006">
    <property type="protein sequence ID" value="GBF88795.1"/>
    <property type="molecule type" value="Genomic_DNA"/>
</dbReference>
<keyword evidence="1" id="KW-0472">Membrane</keyword>
<dbReference type="InterPro" id="IPR001767">
    <property type="entry name" value="Hedgehog_Hint"/>
</dbReference>
<dbReference type="GO" id="GO:0016539">
    <property type="term" value="P:intein-mediated protein splicing"/>
    <property type="evidence" value="ECO:0007669"/>
    <property type="project" value="InterPro"/>
</dbReference>
<evidence type="ECO:0000313" key="4">
    <source>
        <dbReference type="EMBL" id="GBF88795.1"/>
    </source>
</evidence>
<keyword evidence="1" id="KW-1133">Transmembrane helix</keyword>
<protein>
    <recommendedName>
        <fullName evidence="3">Hint domain-containing protein</fullName>
    </recommendedName>
</protein>
<dbReference type="SMART" id="SM00306">
    <property type="entry name" value="HintN"/>
    <property type="match status" value="1"/>
</dbReference>